<keyword evidence="1" id="KW-0472">Membrane</keyword>
<dbReference type="PATRIC" id="fig|56107.3.peg.1083"/>
<evidence type="ECO:0000313" key="3">
    <source>
        <dbReference type="Proteomes" id="UP000010475"/>
    </source>
</evidence>
<feature type="transmembrane region" description="Helical" evidence="1">
    <location>
        <begin position="141"/>
        <end position="167"/>
    </location>
</feature>
<gene>
    <name evidence="2" type="ORF">Cylst_0959</name>
</gene>
<sequence>MFVVRDSSLIIQGWKGLKSLLRTFSQLKKFKIYYMLEKQSYRIQQFGVLLSLLRDRQTFLEEISQGVRLQSKISALFVTSSIFFAIYGAIIGASHSPHQALSGAIKLPAFYLLTLIICFPTLFFFNVLFGSRSSIQQHFVILLTAVSVISVLLFSLAPVTLFFMITAPDSYQFFKLLNVLIFGITGIFGVKFLYEGMQLLSQQDEVGKKTRTTILRSWLFLYAFVGMQLGWFLRPFFGAPDSKFELFRAVKGNLYLDLAQAISEIFGFR</sequence>
<accession>K9WSU1</accession>
<dbReference type="STRING" id="56107.Cylst_0959"/>
<feature type="transmembrane region" description="Helical" evidence="1">
    <location>
        <begin position="110"/>
        <end position="129"/>
    </location>
</feature>
<feature type="transmembrane region" description="Helical" evidence="1">
    <location>
        <begin position="173"/>
        <end position="194"/>
    </location>
</feature>
<name>K9WSU1_9NOST</name>
<reference evidence="2 3" key="1">
    <citation type="submission" date="2012-06" db="EMBL/GenBank/DDBJ databases">
        <title>Finished chromosome of genome of Cylindrospermum stagnale PCC 7417.</title>
        <authorList>
            <consortium name="US DOE Joint Genome Institute"/>
            <person name="Gugger M."/>
            <person name="Coursin T."/>
            <person name="Rippka R."/>
            <person name="Tandeau De Marsac N."/>
            <person name="Huntemann M."/>
            <person name="Wei C.-L."/>
            <person name="Han J."/>
            <person name="Detter J.C."/>
            <person name="Han C."/>
            <person name="Tapia R."/>
            <person name="Chen A."/>
            <person name="Kyrpides N."/>
            <person name="Mavromatis K."/>
            <person name="Markowitz V."/>
            <person name="Szeto E."/>
            <person name="Ivanova N."/>
            <person name="Pagani I."/>
            <person name="Pati A."/>
            <person name="Goodwin L."/>
            <person name="Nordberg H.P."/>
            <person name="Cantor M.N."/>
            <person name="Hua S.X."/>
            <person name="Woyke T."/>
            <person name="Kerfeld C.A."/>
        </authorList>
    </citation>
    <scope>NUCLEOTIDE SEQUENCE [LARGE SCALE GENOMIC DNA]</scope>
    <source>
        <strain evidence="2 3">PCC 7417</strain>
    </source>
</reference>
<evidence type="ECO:0000313" key="2">
    <source>
        <dbReference type="EMBL" id="AFZ23283.1"/>
    </source>
</evidence>
<dbReference type="HOGENOM" id="CLU_068015_0_0_3"/>
<dbReference type="Proteomes" id="UP000010475">
    <property type="component" value="Chromosome"/>
</dbReference>
<proteinExistence type="predicted"/>
<dbReference type="KEGG" id="csg:Cylst_0959"/>
<evidence type="ECO:0000256" key="1">
    <source>
        <dbReference type="SAM" id="Phobius"/>
    </source>
</evidence>
<feature type="transmembrane region" description="Helical" evidence="1">
    <location>
        <begin position="215"/>
        <end position="233"/>
    </location>
</feature>
<dbReference type="AlphaFoldDB" id="K9WSU1"/>
<keyword evidence="3" id="KW-1185">Reference proteome</keyword>
<dbReference type="EMBL" id="CP003642">
    <property type="protein sequence ID" value="AFZ23283.1"/>
    <property type="molecule type" value="Genomic_DNA"/>
</dbReference>
<feature type="transmembrane region" description="Helical" evidence="1">
    <location>
        <begin position="73"/>
        <end position="90"/>
    </location>
</feature>
<protein>
    <recommendedName>
        <fullName evidence="4">Actin-binding WH2 domain-containing protein</fullName>
    </recommendedName>
</protein>
<evidence type="ECO:0008006" key="4">
    <source>
        <dbReference type="Google" id="ProtNLM"/>
    </source>
</evidence>
<organism evidence="2 3">
    <name type="scientific">Cylindrospermum stagnale PCC 7417</name>
    <dbReference type="NCBI Taxonomy" id="56107"/>
    <lineage>
        <taxon>Bacteria</taxon>
        <taxon>Bacillati</taxon>
        <taxon>Cyanobacteriota</taxon>
        <taxon>Cyanophyceae</taxon>
        <taxon>Nostocales</taxon>
        <taxon>Nostocaceae</taxon>
        <taxon>Cylindrospermum</taxon>
    </lineage>
</organism>
<keyword evidence="1" id="KW-0812">Transmembrane</keyword>
<dbReference type="eggNOG" id="COG2194">
    <property type="taxonomic scope" value="Bacteria"/>
</dbReference>
<keyword evidence="1" id="KW-1133">Transmembrane helix</keyword>